<comment type="caution">
    <text evidence="1">The sequence shown here is derived from an EMBL/GenBank/DDBJ whole genome shotgun (WGS) entry which is preliminary data.</text>
</comment>
<proteinExistence type="predicted"/>
<evidence type="ECO:0000313" key="2">
    <source>
        <dbReference type="Proteomes" id="UP000753908"/>
    </source>
</evidence>
<dbReference type="AlphaFoldDB" id="A0A951U9Q0"/>
<gene>
    <name evidence="1" type="ORF">KME25_11960</name>
</gene>
<sequence>MELQQNLAPTNSCLTQILGGYEVIPANFGWHIHKGETYFGLLQYQETRGWHGSAFSELPLDVQEQLQKIAQLDSSVLDLAA</sequence>
<dbReference type="EMBL" id="JAHHIF010000013">
    <property type="protein sequence ID" value="MBW4545144.1"/>
    <property type="molecule type" value="Genomic_DNA"/>
</dbReference>
<organism evidence="1 2">
    <name type="scientific">Symplocastrum torsivum CPER-KK1</name>
    <dbReference type="NCBI Taxonomy" id="450513"/>
    <lineage>
        <taxon>Bacteria</taxon>
        <taxon>Bacillati</taxon>
        <taxon>Cyanobacteriota</taxon>
        <taxon>Cyanophyceae</taxon>
        <taxon>Oscillatoriophycideae</taxon>
        <taxon>Oscillatoriales</taxon>
        <taxon>Microcoleaceae</taxon>
        <taxon>Symplocastrum</taxon>
    </lineage>
</organism>
<reference evidence="1" key="1">
    <citation type="submission" date="2021-05" db="EMBL/GenBank/DDBJ databases">
        <authorList>
            <person name="Pietrasiak N."/>
            <person name="Ward R."/>
            <person name="Stajich J.E."/>
            <person name="Kurbessoian T."/>
        </authorList>
    </citation>
    <scope>NUCLEOTIDE SEQUENCE</scope>
    <source>
        <strain evidence="1">CPER-KK1</strain>
    </source>
</reference>
<evidence type="ECO:0000313" key="1">
    <source>
        <dbReference type="EMBL" id="MBW4545144.1"/>
    </source>
</evidence>
<protein>
    <submittedName>
        <fullName evidence="1">Uncharacterized protein</fullName>
    </submittedName>
</protein>
<dbReference type="Proteomes" id="UP000753908">
    <property type="component" value="Unassembled WGS sequence"/>
</dbReference>
<reference evidence="1" key="2">
    <citation type="journal article" date="2022" name="Microbiol. Resour. Announc.">
        <title>Metagenome Sequencing to Explore Phylogenomics of Terrestrial Cyanobacteria.</title>
        <authorList>
            <person name="Ward R.D."/>
            <person name="Stajich J.E."/>
            <person name="Johansen J.R."/>
            <person name="Huntemann M."/>
            <person name="Clum A."/>
            <person name="Foster B."/>
            <person name="Foster B."/>
            <person name="Roux S."/>
            <person name="Palaniappan K."/>
            <person name="Varghese N."/>
            <person name="Mukherjee S."/>
            <person name="Reddy T.B.K."/>
            <person name="Daum C."/>
            <person name="Copeland A."/>
            <person name="Chen I.A."/>
            <person name="Ivanova N.N."/>
            <person name="Kyrpides N.C."/>
            <person name="Shapiro N."/>
            <person name="Eloe-Fadrosh E.A."/>
            <person name="Pietrasiak N."/>
        </authorList>
    </citation>
    <scope>NUCLEOTIDE SEQUENCE</scope>
    <source>
        <strain evidence="1">CPER-KK1</strain>
    </source>
</reference>
<accession>A0A951U9Q0</accession>
<name>A0A951U9Q0_9CYAN</name>